<dbReference type="Pfam" id="PF14215">
    <property type="entry name" value="bHLH-MYC_N"/>
    <property type="match status" value="1"/>
</dbReference>
<dbReference type="Pfam" id="PF23176">
    <property type="entry name" value="bHLH_LHW"/>
    <property type="match status" value="1"/>
</dbReference>
<dbReference type="PANTHER" id="PTHR46196:SF2">
    <property type="entry name" value="TRANSCRIPTION FACTOR BHLH157"/>
    <property type="match status" value="1"/>
</dbReference>
<evidence type="ECO:0000313" key="8">
    <source>
        <dbReference type="Proteomes" id="UP001558713"/>
    </source>
</evidence>
<keyword evidence="8" id="KW-1185">Reference proteome</keyword>
<dbReference type="InterPro" id="IPR043561">
    <property type="entry name" value="LHW-like"/>
</dbReference>
<evidence type="ECO:0000256" key="3">
    <source>
        <dbReference type="ARBA" id="ARBA00023163"/>
    </source>
</evidence>
<comment type="caution">
    <text evidence="7">The sequence shown here is derived from an EMBL/GenBank/DDBJ whole genome shotgun (WGS) entry which is preliminary data.</text>
</comment>
<gene>
    <name evidence="7" type="ORF">V5N11_031383</name>
</gene>
<keyword evidence="4" id="KW-0539">Nucleus</keyword>
<evidence type="ECO:0000256" key="1">
    <source>
        <dbReference type="ARBA" id="ARBA00004123"/>
    </source>
</evidence>
<protein>
    <submittedName>
        <fullName evidence="7">Transcription factor</fullName>
    </submittedName>
</protein>
<dbReference type="GO" id="GO:0005634">
    <property type="term" value="C:nucleus"/>
    <property type="evidence" value="ECO:0007669"/>
    <property type="project" value="UniProtKB-SubCell"/>
</dbReference>
<evidence type="ECO:0000256" key="4">
    <source>
        <dbReference type="ARBA" id="ARBA00023242"/>
    </source>
</evidence>
<feature type="compositionally biased region" description="Basic and acidic residues" evidence="5">
    <location>
        <begin position="330"/>
        <end position="344"/>
    </location>
</feature>
<dbReference type="CDD" id="cd18915">
    <property type="entry name" value="bHLH_AtLHW_like"/>
    <property type="match status" value="1"/>
</dbReference>
<accession>A0ABD1AML9</accession>
<organism evidence="7 8">
    <name type="scientific">Cardamine amara subsp. amara</name>
    <dbReference type="NCBI Taxonomy" id="228776"/>
    <lineage>
        <taxon>Eukaryota</taxon>
        <taxon>Viridiplantae</taxon>
        <taxon>Streptophyta</taxon>
        <taxon>Embryophyta</taxon>
        <taxon>Tracheophyta</taxon>
        <taxon>Spermatophyta</taxon>
        <taxon>Magnoliopsida</taxon>
        <taxon>eudicotyledons</taxon>
        <taxon>Gunneridae</taxon>
        <taxon>Pentapetalae</taxon>
        <taxon>rosids</taxon>
        <taxon>malvids</taxon>
        <taxon>Brassicales</taxon>
        <taxon>Brassicaceae</taxon>
        <taxon>Cardamineae</taxon>
        <taxon>Cardamine</taxon>
    </lineage>
</organism>
<sequence>MDSEIKQILKTLCFSHGWSYAVFWRYDPINSMLLRFEEAYNDEQSVALVDDMILQSHILGQGLVGEAALTGNHQWLFSDTLFQCEHDEFQNQFLSVFKTIAIIPVGSSGVVQLGSTQKVLESPEMLEHTTRALQETCLKPDDSLFESLVPLVECEIVPDSLQGLSFDDINPPSLLSPEMISGNTCEAASSSSHQDLTNEDDFGFDILKSYSLDDLYELLADSPEENCSSMVIQGNDILGMNSLLPPKGIFSEIISCSLSNNSCLTNVQDYCGVNQSKRRKLEASSSSLFPQEETVTPPGSLWMDDERSSVGGNWKKPHEEGVKKKKKRAKVGESRRPRPKDRQMIQDRIKELRGMIPNGSKCSIDTLLDLTIKHMVFMQSMAKYADRLKQPYGPKLVKEKERTWAVEVGEEEVVCPIIVEDLNTKGQMQIEMVCEESGEFLEIADVVRGLGLNILKGVMETRLGQIWAHFIIQANPQVTRLQVFCSLVHLFHHTKHHNL</sequence>
<dbReference type="InterPro" id="IPR011598">
    <property type="entry name" value="bHLH_dom"/>
</dbReference>
<feature type="region of interest" description="Disordered" evidence="5">
    <location>
        <begin position="282"/>
        <end position="344"/>
    </location>
</feature>
<dbReference type="PROSITE" id="PS50888">
    <property type="entry name" value="BHLH"/>
    <property type="match status" value="1"/>
</dbReference>
<evidence type="ECO:0000313" key="7">
    <source>
        <dbReference type="EMBL" id="KAL1202755.1"/>
    </source>
</evidence>
<comment type="subcellular location">
    <subcellularLocation>
        <location evidence="1">Nucleus</location>
    </subcellularLocation>
</comment>
<keyword evidence="3" id="KW-0804">Transcription</keyword>
<dbReference type="PANTHER" id="PTHR46196">
    <property type="entry name" value="TRANSCRIPTION FACTOR BHLH155-LIKE ISOFORM X1-RELATED"/>
    <property type="match status" value="1"/>
</dbReference>
<dbReference type="Proteomes" id="UP001558713">
    <property type="component" value="Unassembled WGS sequence"/>
</dbReference>
<proteinExistence type="predicted"/>
<reference evidence="7 8" key="1">
    <citation type="submission" date="2024-04" db="EMBL/GenBank/DDBJ databases">
        <title>Genome assembly C_amara_ONT_v2.</title>
        <authorList>
            <person name="Yant L."/>
            <person name="Moore C."/>
            <person name="Slenker M."/>
        </authorList>
    </citation>
    <scope>NUCLEOTIDE SEQUENCE [LARGE SCALE GENOMIC DNA]</scope>
    <source>
        <tissue evidence="7">Leaf</tissue>
    </source>
</reference>
<evidence type="ECO:0000256" key="5">
    <source>
        <dbReference type="SAM" id="MobiDB-lite"/>
    </source>
</evidence>
<name>A0ABD1AML9_CARAN</name>
<evidence type="ECO:0000259" key="6">
    <source>
        <dbReference type="PROSITE" id="PS50888"/>
    </source>
</evidence>
<dbReference type="AlphaFoldDB" id="A0ABD1AML9"/>
<feature type="domain" description="BHLH" evidence="6">
    <location>
        <begin position="329"/>
        <end position="378"/>
    </location>
</feature>
<dbReference type="InterPro" id="IPR025610">
    <property type="entry name" value="MYC/MYB_N"/>
</dbReference>
<dbReference type="EMBL" id="JBANAX010000570">
    <property type="protein sequence ID" value="KAL1202755.1"/>
    <property type="molecule type" value="Genomic_DNA"/>
</dbReference>
<keyword evidence="2" id="KW-0805">Transcription regulation</keyword>
<evidence type="ECO:0000256" key="2">
    <source>
        <dbReference type="ARBA" id="ARBA00023015"/>
    </source>
</evidence>